<accession>A0A679JQ81</accession>
<protein>
    <submittedName>
        <fullName evidence="3">Uncharacterized protein</fullName>
    </submittedName>
</protein>
<feature type="signal peptide" evidence="2">
    <location>
        <begin position="1"/>
        <end position="32"/>
    </location>
</feature>
<evidence type="ECO:0000313" key="3">
    <source>
        <dbReference type="EMBL" id="CAA2138806.1"/>
    </source>
</evidence>
<organism evidence="3">
    <name type="scientific">Methylobacterium bullatum</name>
    <dbReference type="NCBI Taxonomy" id="570505"/>
    <lineage>
        <taxon>Bacteria</taxon>
        <taxon>Pseudomonadati</taxon>
        <taxon>Pseudomonadota</taxon>
        <taxon>Alphaproteobacteria</taxon>
        <taxon>Hyphomicrobiales</taxon>
        <taxon>Methylobacteriaceae</taxon>
        <taxon>Methylobacterium</taxon>
    </lineage>
</organism>
<name>A0A679JQ81_9HYPH</name>
<evidence type="ECO:0000256" key="1">
    <source>
        <dbReference type="SAM" id="MobiDB-lite"/>
    </source>
</evidence>
<sequence length="254" mass="26969">MEHRQSTGFGRLSTQAGLAALLGLCLAGAARAETVNKTAQPGQKRLLQGFSYSSPPPSCRSQAALIELVRPPRGGRIEQRREFAILNATVEDDGSARSKADGCESVKMDTMSLYYTARPDFSGLDTLSVDVTFSDGTTVPYTFRITVPEGRRREAPAVSQAPAPRDGGSGRPAETAGVAPTGRAATTEDFLRDTVREAAPANRRAPAASPRRPWFGRYPASAPNDVPPPRVDAPPAPREMAPPARPPCLSSKGS</sequence>
<feature type="chain" id="PRO_5025427713" evidence="2">
    <location>
        <begin position="33"/>
        <end position="254"/>
    </location>
</feature>
<keyword evidence="3" id="KW-0614">Plasmid</keyword>
<feature type="region of interest" description="Disordered" evidence="1">
    <location>
        <begin position="150"/>
        <end position="254"/>
    </location>
</feature>
<dbReference type="AlphaFoldDB" id="A0A679JQ81"/>
<reference evidence="3" key="1">
    <citation type="submission" date="2019-12" db="EMBL/GenBank/DDBJ databases">
        <authorList>
            <person name="Cremers G."/>
        </authorList>
    </citation>
    <scope>NUCLEOTIDE SEQUENCE</scope>
    <source>
        <strain evidence="3">Mbul2</strain>
        <plasmid evidence="3">1</plasmid>
    </source>
</reference>
<proteinExistence type="predicted"/>
<feature type="compositionally biased region" description="Low complexity" evidence="1">
    <location>
        <begin position="198"/>
        <end position="213"/>
    </location>
</feature>
<gene>
    <name evidence="3" type="ORF">MBLL_01322</name>
</gene>
<dbReference type="EMBL" id="LR743510">
    <property type="protein sequence ID" value="CAA2138806.1"/>
    <property type="molecule type" value="Genomic_DNA"/>
</dbReference>
<geneLocation type="plasmid" evidence="3">
    <name>1</name>
</geneLocation>
<evidence type="ECO:0000256" key="2">
    <source>
        <dbReference type="SAM" id="SignalP"/>
    </source>
</evidence>
<feature type="compositionally biased region" description="Pro residues" evidence="1">
    <location>
        <begin position="225"/>
        <end position="237"/>
    </location>
</feature>
<keyword evidence="2" id="KW-0732">Signal</keyword>
<dbReference type="RefSeq" id="WP_339159881.1">
    <property type="nucleotide sequence ID" value="NZ_LR743510.1"/>
</dbReference>